<evidence type="ECO:0000313" key="2">
    <source>
        <dbReference type="Proteomes" id="UP001219518"/>
    </source>
</evidence>
<comment type="caution">
    <text evidence="1">The sequence shown here is derived from an EMBL/GenBank/DDBJ whole genome shotgun (WGS) entry which is preliminary data.</text>
</comment>
<dbReference type="Proteomes" id="UP001219518">
    <property type="component" value="Unassembled WGS sequence"/>
</dbReference>
<sequence length="183" mass="22264">MGKIRELTTEEKMTMRLDDIIYYENNWRGRDDNEQSQYVEYEHEGMQCDDNEEAATGHDAQYHHQEDHFGHDNSVSRNNNHYNQMSRYGNHHHNYNNQVSRYDNYQYKYRGWRNKNYGSYNQRKGNYNNRWKGYGSPYWNDKMIQKIQCAPRGSVFRRLDLYLPSSHVPGAGHRFYNCNFHFH</sequence>
<organism evidence="1 2">
    <name type="scientific">Frankliniella fusca</name>
    <dbReference type="NCBI Taxonomy" id="407009"/>
    <lineage>
        <taxon>Eukaryota</taxon>
        <taxon>Metazoa</taxon>
        <taxon>Ecdysozoa</taxon>
        <taxon>Arthropoda</taxon>
        <taxon>Hexapoda</taxon>
        <taxon>Insecta</taxon>
        <taxon>Pterygota</taxon>
        <taxon>Neoptera</taxon>
        <taxon>Paraneoptera</taxon>
        <taxon>Thysanoptera</taxon>
        <taxon>Terebrantia</taxon>
        <taxon>Thripoidea</taxon>
        <taxon>Thripidae</taxon>
        <taxon>Frankliniella</taxon>
    </lineage>
</organism>
<dbReference type="AlphaFoldDB" id="A0AAE1LR04"/>
<accession>A0AAE1LR04</accession>
<reference evidence="1" key="1">
    <citation type="submission" date="2021-07" db="EMBL/GenBank/DDBJ databases">
        <authorList>
            <person name="Catto M.A."/>
            <person name="Jacobson A."/>
            <person name="Kennedy G."/>
            <person name="Labadie P."/>
            <person name="Hunt B.G."/>
            <person name="Srinivasan R."/>
        </authorList>
    </citation>
    <scope>NUCLEOTIDE SEQUENCE</scope>
    <source>
        <strain evidence="1">PL_HMW_Pooled</strain>
        <tissue evidence="1">Head</tissue>
    </source>
</reference>
<gene>
    <name evidence="1" type="ORF">KUF71_017102</name>
</gene>
<name>A0AAE1LR04_9NEOP</name>
<proteinExistence type="predicted"/>
<dbReference type="EMBL" id="JAHWGI010001356">
    <property type="protein sequence ID" value="KAK3928878.1"/>
    <property type="molecule type" value="Genomic_DNA"/>
</dbReference>
<keyword evidence="2" id="KW-1185">Reference proteome</keyword>
<protein>
    <submittedName>
        <fullName evidence="1">PH-response regulator protein palF/RIM8</fullName>
    </submittedName>
</protein>
<evidence type="ECO:0000313" key="1">
    <source>
        <dbReference type="EMBL" id="KAK3928878.1"/>
    </source>
</evidence>
<reference evidence="1" key="2">
    <citation type="journal article" date="2023" name="BMC Genomics">
        <title>Pest status, molecular evolution, and epigenetic factors derived from the genome assembly of Frankliniella fusca, a thysanopteran phytovirus vector.</title>
        <authorList>
            <person name="Catto M.A."/>
            <person name="Labadie P.E."/>
            <person name="Jacobson A.L."/>
            <person name="Kennedy G.G."/>
            <person name="Srinivasan R."/>
            <person name="Hunt B.G."/>
        </authorList>
    </citation>
    <scope>NUCLEOTIDE SEQUENCE</scope>
    <source>
        <strain evidence="1">PL_HMW_Pooled</strain>
    </source>
</reference>